<protein>
    <submittedName>
        <fullName evidence="4">Uncharacterized membrane protein</fullName>
    </submittedName>
</protein>
<proteinExistence type="predicted"/>
<evidence type="ECO:0000256" key="1">
    <source>
        <dbReference type="SAM" id="MobiDB-lite"/>
    </source>
</evidence>
<name>A0A521EGD9_9BACT</name>
<feature type="transmembrane region" description="Helical" evidence="2">
    <location>
        <begin position="15"/>
        <end position="37"/>
    </location>
</feature>
<keyword evidence="2" id="KW-0472">Membrane</keyword>
<dbReference type="Proteomes" id="UP000317593">
    <property type="component" value="Unassembled WGS sequence"/>
</dbReference>
<feature type="transmembrane region" description="Helical" evidence="2">
    <location>
        <begin position="89"/>
        <end position="107"/>
    </location>
</feature>
<dbReference type="Gene3D" id="2.60.120.560">
    <property type="entry name" value="Exo-inulinase, domain 1"/>
    <property type="match status" value="1"/>
</dbReference>
<evidence type="ECO:0000259" key="3">
    <source>
        <dbReference type="Pfam" id="PF09990"/>
    </source>
</evidence>
<feature type="region of interest" description="Disordered" evidence="1">
    <location>
        <begin position="163"/>
        <end position="188"/>
    </location>
</feature>
<reference evidence="4 5" key="1">
    <citation type="submission" date="2017-05" db="EMBL/GenBank/DDBJ databases">
        <authorList>
            <person name="Varghese N."/>
            <person name="Submissions S."/>
        </authorList>
    </citation>
    <scope>NUCLEOTIDE SEQUENCE [LARGE SCALE GENOMIC DNA]</scope>
    <source>
        <strain evidence="4 5">DSM 21194</strain>
    </source>
</reference>
<dbReference type="EMBL" id="FXTH01000016">
    <property type="protein sequence ID" value="SMO82958.1"/>
    <property type="molecule type" value="Genomic_DNA"/>
</dbReference>
<dbReference type="InterPro" id="IPR019251">
    <property type="entry name" value="DUF2231_TM"/>
</dbReference>
<dbReference type="OrthoDB" id="9792840at2"/>
<feature type="compositionally biased region" description="Low complexity" evidence="1">
    <location>
        <begin position="179"/>
        <end position="188"/>
    </location>
</feature>
<gene>
    <name evidence="4" type="ORF">SAMN06265218_11640</name>
</gene>
<evidence type="ECO:0000313" key="4">
    <source>
        <dbReference type="EMBL" id="SMO82958.1"/>
    </source>
</evidence>
<dbReference type="RefSeq" id="WP_142715530.1">
    <property type="nucleotide sequence ID" value="NZ_FXTH01000016.1"/>
</dbReference>
<dbReference type="Pfam" id="PF09990">
    <property type="entry name" value="DUF2231"/>
    <property type="match status" value="1"/>
</dbReference>
<keyword evidence="5" id="KW-1185">Reference proteome</keyword>
<sequence>MSLIPEWAPNIHPMLVHFPIAILGIAIFFDFVSFFLPRKKKWWTEEATAFLYGVGAVAAVIVYYTGTLAADSVMLSAEAQPVLTEHADWAWLTVWFYGVYAVFRITATWWTSGKYRMKFHVGFFLVSLVGVYFLYQAGDHGAQMVFKHGVGVQAAEVENPVQHEHDNGHSEGEETHADSTGTTSMTGNTSFNTNENGNWIWNIERNAIDVLQKNFQWISGSSESVNAEVVEVENGHALSFSGDDLNAFFTGDQSYETEQIDYYVDMASFTGTVEFVSHIQDQNNYDFVSIASGGTVKQGRMSNGEPQIFEEGSVDVSQPLFVRVVGNGTHFRGYINKEMVVHGHGDAPKPGRIGLKMNGSGSVLLQKMGLTKL</sequence>
<dbReference type="AlphaFoldDB" id="A0A521EGD9"/>
<keyword evidence="2" id="KW-0812">Transmembrane</keyword>
<keyword evidence="2" id="KW-1133">Transmembrane helix</keyword>
<organism evidence="4 5">
    <name type="scientific">Fodinibius sediminis</name>
    <dbReference type="NCBI Taxonomy" id="1214077"/>
    <lineage>
        <taxon>Bacteria</taxon>
        <taxon>Pseudomonadati</taxon>
        <taxon>Balneolota</taxon>
        <taxon>Balneolia</taxon>
        <taxon>Balneolales</taxon>
        <taxon>Balneolaceae</taxon>
        <taxon>Fodinibius</taxon>
    </lineage>
</organism>
<evidence type="ECO:0000256" key="2">
    <source>
        <dbReference type="SAM" id="Phobius"/>
    </source>
</evidence>
<accession>A0A521EGD9</accession>
<feature type="transmembrane region" description="Helical" evidence="2">
    <location>
        <begin position="49"/>
        <end position="69"/>
    </location>
</feature>
<evidence type="ECO:0000313" key="5">
    <source>
        <dbReference type="Proteomes" id="UP000317593"/>
    </source>
</evidence>
<feature type="transmembrane region" description="Helical" evidence="2">
    <location>
        <begin position="119"/>
        <end position="135"/>
    </location>
</feature>
<feature type="compositionally biased region" description="Basic and acidic residues" evidence="1">
    <location>
        <begin position="163"/>
        <end position="177"/>
    </location>
</feature>
<feature type="domain" description="DUF2231" evidence="3">
    <location>
        <begin position="10"/>
        <end position="153"/>
    </location>
</feature>